<dbReference type="InterPro" id="IPR007731">
    <property type="entry name" value="DUF669"/>
</dbReference>
<evidence type="ECO:0000313" key="2">
    <source>
        <dbReference type="Proteomes" id="UP001289615"/>
    </source>
</evidence>
<gene>
    <name evidence="1" type="ORF">U6C28_22920</name>
</gene>
<dbReference type="RefSeq" id="WP_322612176.1">
    <property type="nucleotide sequence ID" value="NZ_JAXLNX010000041.1"/>
</dbReference>
<proteinExistence type="predicted"/>
<accession>A0ABU5NSZ4</accession>
<dbReference type="EMBL" id="JAXUIA010000022">
    <property type="protein sequence ID" value="MEA0979135.1"/>
    <property type="molecule type" value="Genomic_DNA"/>
</dbReference>
<keyword evidence="2" id="KW-1185">Reference proteome</keyword>
<sequence length="131" mass="14886">DPKTSPVDDYEALPEGGYDVVLSEVQWRVNDKGTEWLQLDLEILNEGYENRKHFGMIFFTEKMMERALKQTMKCASALDIELDPSVFGSPETDLVNAFKEALGTQCEMDIKHSKSKNGTFVNFSLSQPEPF</sequence>
<reference evidence="1 2" key="1">
    <citation type="submission" date="2023-12" db="EMBL/GenBank/DDBJ databases">
        <title>Genome comparison identifies genes involved in endophytic behavior of Lysinibacillus irui and provides insights into its role as a plant-growth promoting bacterium.</title>
        <authorList>
            <person name="Hilario S."/>
            <person name="Matos I."/>
            <person name="Goncalves M.F.M."/>
            <person name="Pardo C.A."/>
            <person name="Santos M.J."/>
        </authorList>
    </citation>
    <scope>NUCLEOTIDE SEQUENCE [LARGE SCALE GENOMIC DNA]</scope>
    <source>
        <strain evidence="1 2">B3</strain>
    </source>
</reference>
<name>A0ABU5NSZ4_9BACI</name>
<comment type="caution">
    <text evidence="1">The sequence shown here is derived from an EMBL/GenBank/DDBJ whole genome shotgun (WGS) entry which is preliminary data.</text>
</comment>
<protein>
    <submittedName>
        <fullName evidence="1">DUF669 domain-containing protein</fullName>
    </submittedName>
</protein>
<evidence type="ECO:0000313" key="1">
    <source>
        <dbReference type="EMBL" id="MEA0979135.1"/>
    </source>
</evidence>
<dbReference type="Pfam" id="PF05037">
    <property type="entry name" value="DUF669"/>
    <property type="match status" value="1"/>
</dbReference>
<feature type="non-terminal residue" evidence="1">
    <location>
        <position position="1"/>
    </location>
</feature>
<organism evidence="1 2">
    <name type="scientific">Lysinibacillus irui</name>
    <dbReference type="NCBI Taxonomy" id="2998077"/>
    <lineage>
        <taxon>Bacteria</taxon>
        <taxon>Bacillati</taxon>
        <taxon>Bacillota</taxon>
        <taxon>Bacilli</taxon>
        <taxon>Bacillales</taxon>
        <taxon>Bacillaceae</taxon>
        <taxon>Lysinibacillus</taxon>
    </lineage>
</organism>
<dbReference type="Proteomes" id="UP001289615">
    <property type="component" value="Unassembled WGS sequence"/>
</dbReference>